<feature type="domain" description="Outer membrane protein beta-barrel" evidence="3">
    <location>
        <begin position="228"/>
        <end position="386"/>
    </location>
</feature>
<protein>
    <recommendedName>
        <fullName evidence="3">Outer membrane protein beta-barrel domain-containing protein</fullName>
    </recommendedName>
</protein>
<feature type="transmembrane region" description="Helical" evidence="2">
    <location>
        <begin position="48"/>
        <end position="67"/>
    </location>
</feature>
<dbReference type="InterPro" id="IPR011250">
    <property type="entry name" value="OMP/PagP_B-barrel"/>
</dbReference>
<gene>
    <name evidence="4" type="ordered locus">Bacsa_0303</name>
</gene>
<keyword evidence="2" id="KW-1133">Transmembrane helix</keyword>
<dbReference type="OrthoDB" id="1150526at2"/>
<dbReference type="AlphaFoldDB" id="F0R6Z0"/>
<organism evidence="4 5">
    <name type="scientific">Phocaeicola salanitronis (strain DSM 18170 / JCM 13657 / CCUG 60908 / BL78)</name>
    <name type="common">Bacteroides salanitronis</name>
    <dbReference type="NCBI Taxonomy" id="667015"/>
    <lineage>
        <taxon>Bacteria</taxon>
        <taxon>Pseudomonadati</taxon>
        <taxon>Bacteroidota</taxon>
        <taxon>Bacteroidia</taxon>
        <taxon>Bacteroidales</taxon>
        <taxon>Bacteroidaceae</taxon>
        <taxon>Phocaeicola</taxon>
    </lineage>
</organism>
<dbReference type="RefSeq" id="WP_013616369.1">
    <property type="nucleotide sequence ID" value="NC_015164.1"/>
</dbReference>
<sequence length="424" mass="47777">MKDKDKWAMRLRDKMEGYSEPLPEGLWERMESEISAPRVIPMWRTRRFAVAAAVLVVAVSFLTVWLMRPFSDDALHLESSLAEKKNHFAVPDEKPVPSVTEMPVLKVMPEKSLLALASEPEMKRIQPALLQRMEVQTEEVREDEAEEPSAENVQSRAKEPPVSYQSFYQADRERMQRNQDMEFGKRTRKSNAWSVGINAGNTPYSSSNSFNGLGLLSRGQSLQTTVSDMVSISGEGGQAYTQVLLNNRDQVSKTEIHHKMPVTVGASVKWNFTPHWAVETGLTYTMLASDLRSGSGTYLEEEQKLHYIGIPLKLHRSLYDSRWVSLYASAGGMVEKCVSANQDVVYVNGMSTHEAEHHSLDIDALQWSVSASAGVQVNFTKQLGLYAEPGIVYYFDDNSGVETIRKEHPFNFNLQVGLRFSFGK</sequence>
<dbReference type="Proteomes" id="UP000007486">
    <property type="component" value="Chromosome"/>
</dbReference>
<name>F0R6Z0_PHOSB</name>
<dbReference type="Gene3D" id="2.40.160.20">
    <property type="match status" value="1"/>
</dbReference>
<feature type="region of interest" description="Disordered" evidence="1">
    <location>
        <begin position="135"/>
        <end position="163"/>
    </location>
</feature>
<reference evidence="4 5" key="1">
    <citation type="journal article" date="2011" name="Stand. Genomic Sci.">
        <title>Complete genome sequence of Bacteroides salanitronis type strain (BL78).</title>
        <authorList>
            <person name="Gronow S."/>
            <person name="Held B."/>
            <person name="Lucas S."/>
            <person name="Lapidus A."/>
            <person name="Del Rio T.G."/>
            <person name="Nolan M."/>
            <person name="Tice H."/>
            <person name="Deshpande S."/>
            <person name="Cheng J.F."/>
            <person name="Pitluck S."/>
            <person name="Liolios K."/>
            <person name="Pagani I."/>
            <person name="Ivanova N."/>
            <person name="Mavromatis K."/>
            <person name="Pati A."/>
            <person name="Tapia R."/>
            <person name="Han C."/>
            <person name="Goodwin L."/>
            <person name="Chen A."/>
            <person name="Palaniappan K."/>
            <person name="Land M."/>
            <person name="Hauser L."/>
            <person name="Chang Y.J."/>
            <person name="Jeffries C.D."/>
            <person name="Brambilla E.M."/>
            <person name="Rohde M."/>
            <person name="Goker M."/>
            <person name="Detter J.C."/>
            <person name="Woyke T."/>
            <person name="Bristow J."/>
            <person name="Markowitz V."/>
            <person name="Hugenholtz P."/>
            <person name="Kyrpides N.C."/>
            <person name="Klenk H.P."/>
            <person name="Eisen J.A."/>
        </authorList>
    </citation>
    <scope>NUCLEOTIDE SEQUENCE [LARGE SCALE GENOMIC DNA]</scope>
    <source>
        <strain evidence="4 5">DSM 18170</strain>
    </source>
</reference>
<evidence type="ECO:0000256" key="1">
    <source>
        <dbReference type="SAM" id="MobiDB-lite"/>
    </source>
</evidence>
<dbReference type="InterPro" id="IPR025665">
    <property type="entry name" value="Beta-barrel_OMP_2"/>
</dbReference>
<keyword evidence="2" id="KW-0812">Transmembrane</keyword>
<dbReference type="eggNOG" id="COG3147">
    <property type="taxonomic scope" value="Bacteria"/>
</dbReference>
<evidence type="ECO:0000259" key="3">
    <source>
        <dbReference type="Pfam" id="PF13568"/>
    </source>
</evidence>
<dbReference type="EMBL" id="CP002530">
    <property type="protein sequence ID" value="ADY34907.1"/>
    <property type="molecule type" value="Genomic_DNA"/>
</dbReference>
<dbReference type="HOGENOM" id="CLU_050662_0_0_10"/>
<keyword evidence="2" id="KW-0472">Membrane</keyword>
<accession>F0R6Z0</accession>
<dbReference type="KEGG" id="bsa:Bacsa_0303"/>
<dbReference type="SUPFAM" id="SSF56925">
    <property type="entry name" value="OMPA-like"/>
    <property type="match status" value="1"/>
</dbReference>
<keyword evidence="5" id="KW-1185">Reference proteome</keyword>
<dbReference type="Pfam" id="PF13568">
    <property type="entry name" value="OMP_b-brl_2"/>
    <property type="match status" value="1"/>
</dbReference>
<evidence type="ECO:0000256" key="2">
    <source>
        <dbReference type="SAM" id="Phobius"/>
    </source>
</evidence>
<proteinExistence type="predicted"/>
<evidence type="ECO:0000313" key="4">
    <source>
        <dbReference type="EMBL" id="ADY34907.1"/>
    </source>
</evidence>
<feature type="compositionally biased region" description="Acidic residues" evidence="1">
    <location>
        <begin position="136"/>
        <end position="149"/>
    </location>
</feature>
<evidence type="ECO:0000313" key="5">
    <source>
        <dbReference type="Proteomes" id="UP000007486"/>
    </source>
</evidence>
<dbReference type="STRING" id="667015.Bacsa_0303"/>